<dbReference type="PRINTS" id="PR00598">
    <property type="entry name" value="HTHMARR"/>
</dbReference>
<dbReference type="Gene3D" id="1.10.10.10">
    <property type="entry name" value="Winged helix-like DNA-binding domain superfamily/Winged helix DNA-binding domain"/>
    <property type="match status" value="1"/>
</dbReference>
<proteinExistence type="predicted"/>
<feature type="domain" description="HTH marR-type" evidence="2">
    <location>
        <begin position="1"/>
        <end position="144"/>
    </location>
</feature>
<feature type="compositionally biased region" description="Polar residues" evidence="1">
    <location>
        <begin position="167"/>
        <end position="178"/>
    </location>
</feature>
<dbReference type="SMART" id="SM00347">
    <property type="entry name" value="HTH_MARR"/>
    <property type="match status" value="1"/>
</dbReference>
<keyword evidence="4" id="KW-1185">Reference proteome</keyword>
<dbReference type="PANTHER" id="PTHR33164:SF43">
    <property type="entry name" value="HTH-TYPE TRANSCRIPTIONAL REPRESSOR YETL"/>
    <property type="match status" value="1"/>
</dbReference>
<dbReference type="InterPro" id="IPR039422">
    <property type="entry name" value="MarR/SlyA-like"/>
</dbReference>
<dbReference type="EMBL" id="JAZDUE010000003">
    <property type="protein sequence ID" value="MEE4022465.1"/>
    <property type="molecule type" value="Genomic_DNA"/>
</dbReference>
<dbReference type="PROSITE" id="PS50995">
    <property type="entry name" value="HTH_MARR_2"/>
    <property type="match status" value="1"/>
</dbReference>
<evidence type="ECO:0000313" key="4">
    <source>
        <dbReference type="Proteomes" id="UP001335729"/>
    </source>
</evidence>
<gene>
    <name evidence="3" type="ORF">V1Y59_05180</name>
</gene>
<dbReference type="InterPro" id="IPR036388">
    <property type="entry name" value="WH-like_DNA-bd_sf"/>
</dbReference>
<evidence type="ECO:0000313" key="3">
    <source>
        <dbReference type="EMBL" id="MEE4022465.1"/>
    </source>
</evidence>
<accession>A0ABU7MQ90</accession>
<dbReference type="PANTHER" id="PTHR33164">
    <property type="entry name" value="TRANSCRIPTIONAL REGULATOR, MARR FAMILY"/>
    <property type="match status" value="1"/>
</dbReference>
<name>A0ABU7MQ90_9ACTN</name>
<dbReference type="SUPFAM" id="SSF46785">
    <property type="entry name" value="Winged helix' DNA-binding domain"/>
    <property type="match status" value="1"/>
</dbReference>
<reference evidence="3 4" key="1">
    <citation type="submission" date="2024-01" db="EMBL/GenBank/DDBJ databases">
        <title>Draft genome sequence of Gordonia sp. PKS22-38.</title>
        <authorList>
            <person name="Suphannarot A."/>
            <person name="Mingma R."/>
        </authorList>
    </citation>
    <scope>NUCLEOTIDE SEQUENCE [LARGE SCALE GENOMIC DNA]</scope>
    <source>
        <strain evidence="3 4">PKS22-38</strain>
    </source>
</reference>
<dbReference type="Proteomes" id="UP001335729">
    <property type="component" value="Unassembled WGS sequence"/>
</dbReference>
<dbReference type="RefSeq" id="WP_330503766.1">
    <property type="nucleotide sequence ID" value="NZ_JAZDUE010000003.1"/>
</dbReference>
<evidence type="ECO:0000256" key="1">
    <source>
        <dbReference type="SAM" id="MobiDB-lite"/>
    </source>
</evidence>
<sequence>MVTSDKSFRPLRQRPSFVLSQLGFHSDRTFDELLVPVGVTRRQYGMLRILADADGRTQQELSSVLRVHRNVMVGLVDELEAAGFVERRRNPADRRAHAVHLTDRGRALLPMGEAALDACDDQLFGTLSAADRETLGDLLARVADAAHLLPGVHPGYEQAGDAPPNPISSRGRSNTRTG</sequence>
<organism evidence="3 4">
    <name type="scientific">Gordonia prachuapensis</name>
    <dbReference type="NCBI Taxonomy" id="3115651"/>
    <lineage>
        <taxon>Bacteria</taxon>
        <taxon>Bacillati</taxon>
        <taxon>Actinomycetota</taxon>
        <taxon>Actinomycetes</taxon>
        <taxon>Mycobacteriales</taxon>
        <taxon>Gordoniaceae</taxon>
        <taxon>Gordonia</taxon>
    </lineage>
</organism>
<dbReference type="InterPro" id="IPR036390">
    <property type="entry name" value="WH_DNA-bd_sf"/>
</dbReference>
<evidence type="ECO:0000259" key="2">
    <source>
        <dbReference type="PROSITE" id="PS50995"/>
    </source>
</evidence>
<comment type="caution">
    <text evidence="3">The sequence shown here is derived from an EMBL/GenBank/DDBJ whole genome shotgun (WGS) entry which is preliminary data.</text>
</comment>
<dbReference type="InterPro" id="IPR000835">
    <property type="entry name" value="HTH_MarR-typ"/>
</dbReference>
<dbReference type="Pfam" id="PF12802">
    <property type="entry name" value="MarR_2"/>
    <property type="match status" value="1"/>
</dbReference>
<protein>
    <submittedName>
        <fullName evidence="3">MarR family transcriptional regulator</fullName>
    </submittedName>
</protein>
<feature type="region of interest" description="Disordered" evidence="1">
    <location>
        <begin position="153"/>
        <end position="178"/>
    </location>
</feature>